<comment type="caution">
    <text evidence="1">The sequence shown here is derived from an EMBL/GenBank/DDBJ whole genome shotgun (WGS) entry which is preliminary data.</text>
</comment>
<evidence type="ECO:0000313" key="1">
    <source>
        <dbReference type="EMBL" id="ROP34301.1"/>
    </source>
</evidence>
<proteinExistence type="predicted"/>
<accession>A0A3N1GVJ8</accession>
<evidence type="ECO:0000313" key="2">
    <source>
        <dbReference type="Proteomes" id="UP000271683"/>
    </source>
</evidence>
<name>A0A3N1GVJ8_9ACTN</name>
<reference evidence="1 2" key="1">
    <citation type="submission" date="2018-11" db="EMBL/GenBank/DDBJ databases">
        <title>Sequencing the genomes of 1000 actinobacteria strains.</title>
        <authorList>
            <person name="Klenk H.-P."/>
        </authorList>
    </citation>
    <scope>NUCLEOTIDE SEQUENCE [LARGE SCALE GENOMIC DNA]</scope>
    <source>
        <strain evidence="1 2">DSM 43634</strain>
    </source>
</reference>
<organism evidence="1 2">
    <name type="scientific">Couchioplanes caeruleus</name>
    <dbReference type="NCBI Taxonomy" id="56438"/>
    <lineage>
        <taxon>Bacteria</taxon>
        <taxon>Bacillati</taxon>
        <taxon>Actinomycetota</taxon>
        <taxon>Actinomycetes</taxon>
        <taxon>Micromonosporales</taxon>
        <taxon>Micromonosporaceae</taxon>
        <taxon>Couchioplanes</taxon>
    </lineage>
</organism>
<protein>
    <submittedName>
        <fullName evidence="1">Uncharacterized protein</fullName>
    </submittedName>
</protein>
<dbReference type="Proteomes" id="UP000271683">
    <property type="component" value="Unassembled WGS sequence"/>
</dbReference>
<gene>
    <name evidence="1" type="ORF">EDD30_7381</name>
</gene>
<dbReference type="AlphaFoldDB" id="A0A3N1GVJ8"/>
<sequence>MLSTPSAAAFSHQVPRGSVRLRAIAIRPAGSARITAANSGWSGGRSSVVTTYVVPHTMGATAVTVVVRSLTASRLTAPQR</sequence>
<dbReference type="EMBL" id="RJKL01000001">
    <property type="protein sequence ID" value="ROP34301.1"/>
    <property type="molecule type" value="Genomic_DNA"/>
</dbReference>